<evidence type="ECO:0000313" key="1">
    <source>
        <dbReference type="EMBL" id="MCO1336086.1"/>
    </source>
</evidence>
<dbReference type="RefSeq" id="WP_252471461.1">
    <property type="nucleotide sequence ID" value="NZ_JALBWM010000103.1"/>
</dbReference>
<protein>
    <submittedName>
        <fullName evidence="1">Uncharacterized protein</fullName>
    </submittedName>
</protein>
<dbReference type="Proteomes" id="UP001139028">
    <property type="component" value="Unassembled WGS sequence"/>
</dbReference>
<evidence type="ECO:0000313" key="2">
    <source>
        <dbReference type="Proteomes" id="UP001139028"/>
    </source>
</evidence>
<gene>
    <name evidence="1" type="ORF">MO867_17280</name>
</gene>
<dbReference type="AlphaFoldDB" id="A0A9X2EQP0"/>
<keyword evidence="2" id="KW-1185">Reference proteome</keyword>
<sequence>MADQVTTHTELVNRAERWLKSQGCGVAFRDEFRATTHTGEQPDAIGWRDGLSLLIECKVSRSDFLADKRKKFRQDPAQGMGDWRFYMCPPNVIRIDDLPEGWGLLYALPKQIKKVHGYPGNCGWWHKKPFEGHKRAETQMMYSALRRMEVRGHLKEIYEGVPTLEVVSKCQTP</sequence>
<name>A0A9X2EQP0_9GAMM</name>
<dbReference type="EMBL" id="JALBWM010000103">
    <property type="protein sequence ID" value="MCO1336086.1"/>
    <property type="molecule type" value="Genomic_DNA"/>
</dbReference>
<reference evidence="1" key="1">
    <citation type="journal article" date="2022" name="Arch. Microbiol.">
        <title>Microbulbifer okhotskensis sp. nov., isolated from a deep bottom sediment of the Okhotsk Sea.</title>
        <authorList>
            <person name="Romanenko L."/>
            <person name="Kurilenko V."/>
            <person name="Otstavnykh N."/>
            <person name="Velansky P."/>
            <person name="Isaeva M."/>
            <person name="Mikhailov V."/>
        </authorList>
    </citation>
    <scope>NUCLEOTIDE SEQUENCE</scope>
    <source>
        <strain evidence="1">OS29</strain>
    </source>
</reference>
<organism evidence="1 2">
    <name type="scientific">Microbulbifer okhotskensis</name>
    <dbReference type="NCBI Taxonomy" id="2926617"/>
    <lineage>
        <taxon>Bacteria</taxon>
        <taxon>Pseudomonadati</taxon>
        <taxon>Pseudomonadota</taxon>
        <taxon>Gammaproteobacteria</taxon>
        <taxon>Cellvibrionales</taxon>
        <taxon>Microbulbiferaceae</taxon>
        <taxon>Microbulbifer</taxon>
    </lineage>
</organism>
<accession>A0A9X2EQP0</accession>
<proteinExistence type="predicted"/>
<comment type="caution">
    <text evidence="1">The sequence shown here is derived from an EMBL/GenBank/DDBJ whole genome shotgun (WGS) entry which is preliminary data.</text>
</comment>